<comment type="caution">
    <text evidence="3">The sequence shown here is derived from an EMBL/GenBank/DDBJ whole genome shotgun (WGS) entry which is preliminary data.</text>
</comment>
<keyword evidence="1" id="KW-0378">Hydrolase</keyword>
<evidence type="ECO:0000313" key="3">
    <source>
        <dbReference type="EMBL" id="MCM2674365.1"/>
    </source>
</evidence>
<dbReference type="InterPro" id="IPR011059">
    <property type="entry name" value="Metal-dep_hydrolase_composite"/>
</dbReference>
<dbReference type="Gene3D" id="3.20.20.140">
    <property type="entry name" value="Metal-dependent hydrolases"/>
    <property type="match status" value="1"/>
</dbReference>
<dbReference type="PANTHER" id="PTHR43794">
    <property type="entry name" value="AMINOHYDROLASE SSNA-RELATED"/>
    <property type="match status" value="1"/>
</dbReference>
<dbReference type="SUPFAM" id="SSF51556">
    <property type="entry name" value="Metallo-dependent hydrolases"/>
    <property type="match status" value="1"/>
</dbReference>
<feature type="domain" description="Amidohydrolase-related" evidence="2">
    <location>
        <begin position="1"/>
        <end position="297"/>
    </location>
</feature>
<gene>
    <name evidence="3" type="ORF">NDM98_01775</name>
</gene>
<dbReference type="EMBL" id="JAMQJY010000001">
    <property type="protein sequence ID" value="MCM2674365.1"/>
    <property type="molecule type" value="Genomic_DNA"/>
</dbReference>
<dbReference type="PANTHER" id="PTHR43794:SF11">
    <property type="entry name" value="AMIDOHYDROLASE-RELATED DOMAIN-CONTAINING PROTEIN"/>
    <property type="match status" value="1"/>
</dbReference>
<evidence type="ECO:0000259" key="2">
    <source>
        <dbReference type="Pfam" id="PF01979"/>
    </source>
</evidence>
<evidence type="ECO:0000256" key="1">
    <source>
        <dbReference type="ARBA" id="ARBA00022801"/>
    </source>
</evidence>
<organism evidence="3 4">
    <name type="scientific">Alkalicoccobacillus plakortidis</name>
    <dbReference type="NCBI Taxonomy" id="444060"/>
    <lineage>
        <taxon>Bacteria</taxon>
        <taxon>Bacillati</taxon>
        <taxon>Bacillota</taxon>
        <taxon>Bacilli</taxon>
        <taxon>Bacillales</taxon>
        <taxon>Bacillaceae</taxon>
        <taxon>Alkalicoccobacillus</taxon>
    </lineage>
</organism>
<reference evidence="3" key="1">
    <citation type="submission" date="2022-06" db="EMBL/GenBank/DDBJ databases">
        <title>Alkalicoccobacillus porphyridii sp. nov., isolated from a marine red alga, Porphyridium purpureum and reclassification of Shouchella plakortidis and Shouchella gibsonii as Alkalicoccobacillus plakortidis comb. nov. and Alkalicoccobacillus gibsonii comb. nov.</title>
        <authorList>
            <person name="Kim K.H."/>
            <person name="Lee J.K."/>
            <person name="Han D.M."/>
            <person name="Baek J.H."/>
            <person name="Jeon C.O."/>
        </authorList>
    </citation>
    <scope>NUCLEOTIDE SEQUENCE</scope>
    <source>
        <strain evidence="3">DSM 19153</strain>
    </source>
</reference>
<dbReference type="CDD" id="cd01298">
    <property type="entry name" value="ATZ_TRZ_like"/>
    <property type="match status" value="1"/>
</dbReference>
<dbReference type="InterPro" id="IPR032466">
    <property type="entry name" value="Metal_Hydrolase"/>
</dbReference>
<dbReference type="InterPro" id="IPR050287">
    <property type="entry name" value="MTA/SAH_deaminase"/>
</dbReference>
<evidence type="ECO:0000313" key="4">
    <source>
        <dbReference type="Proteomes" id="UP001203665"/>
    </source>
</evidence>
<dbReference type="InterPro" id="IPR006680">
    <property type="entry name" value="Amidohydro-rel"/>
</dbReference>
<dbReference type="Pfam" id="PF01979">
    <property type="entry name" value="Amidohydro_1"/>
    <property type="match status" value="1"/>
</dbReference>
<name>A0ABT0XF75_9BACI</name>
<accession>A0ABT0XF75</accession>
<sequence length="327" mass="36541">MAEMIKSGTIGFLEMYHLNMDDFAEEIERVGMRAVLTRSVIGLCSREEQDAKLDESASFATRWNGAANKRIHTMLAPHAPYTCPIDYIGRIVERARDLKLPVHMHLAETKKEIDDYKASHGLHPLDHLHEQGLLDDMQWLFAHGVHLDESHIQLLAEKNAHVSHNPISNLKLGSGMAPLTQLLQADVSVSIGCDGVSANNTLDLWEELRMAVLLQKGLTQQADAISVPKALRMATREGATALQTGQPAVIREGVEADFIVIDQTAAHLQPEQHLHSHLVYAARGSDVCDVYVQGKILMENRELKTLDEEKIRFEANDQYEKILHSLT</sequence>
<dbReference type="Proteomes" id="UP001203665">
    <property type="component" value="Unassembled WGS sequence"/>
</dbReference>
<protein>
    <submittedName>
        <fullName evidence="3">Amidohydrolase</fullName>
    </submittedName>
</protein>
<dbReference type="RefSeq" id="WP_251603939.1">
    <property type="nucleotide sequence ID" value="NZ_JAMQJY010000001.1"/>
</dbReference>
<proteinExistence type="predicted"/>
<keyword evidence="4" id="KW-1185">Reference proteome</keyword>
<dbReference type="SUPFAM" id="SSF51338">
    <property type="entry name" value="Composite domain of metallo-dependent hydrolases"/>
    <property type="match status" value="1"/>
</dbReference>